<dbReference type="AlphaFoldDB" id="A0A540UX40"/>
<dbReference type="GO" id="GO:0046872">
    <property type="term" value="F:metal ion binding"/>
    <property type="evidence" value="ECO:0007669"/>
    <property type="project" value="UniProtKB-KW"/>
</dbReference>
<evidence type="ECO:0000256" key="4">
    <source>
        <dbReference type="ARBA" id="ARBA00022692"/>
    </source>
</evidence>
<dbReference type="HAMAP" id="MF_00454">
    <property type="entry name" value="FluC"/>
    <property type="match status" value="1"/>
</dbReference>
<keyword evidence="3 14" id="KW-1003">Cell membrane</keyword>
<dbReference type="OrthoDB" id="9815830at2"/>
<evidence type="ECO:0000256" key="6">
    <source>
        <dbReference type="ARBA" id="ARBA00022989"/>
    </source>
</evidence>
<keyword evidence="10 14" id="KW-0407">Ion channel</keyword>
<dbReference type="EMBL" id="VIGD01000022">
    <property type="protein sequence ID" value="TQE89048.1"/>
    <property type="molecule type" value="Genomic_DNA"/>
</dbReference>
<evidence type="ECO:0000256" key="7">
    <source>
        <dbReference type="ARBA" id="ARBA00023053"/>
    </source>
</evidence>
<evidence type="ECO:0000256" key="9">
    <source>
        <dbReference type="ARBA" id="ARBA00023136"/>
    </source>
</evidence>
<keyword evidence="6 14" id="KW-1133">Transmembrane helix</keyword>
<protein>
    <recommendedName>
        <fullName evidence="14">Fluoride-specific ion channel FluC</fullName>
    </recommendedName>
</protein>
<evidence type="ECO:0000256" key="1">
    <source>
        <dbReference type="ARBA" id="ARBA00004651"/>
    </source>
</evidence>
<evidence type="ECO:0000256" key="11">
    <source>
        <dbReference type="ARBA" id="ARBA00035120"/>
    </source>
</evidence>
<reference evidence="15 16" key="1">
    <citation type="submission" date="2019-06" db="EMBL/GenBank/DDBJ databases">
        <title>Genome sequence of Ureibacillus terrenus.</title>
        <authorList>
            <person name="Maclea K.S."/>
            <person name="Simoes M."/>
        </authorList>
    </citation>
    <scope>NUCLEOTIDE SEQUENCE [LARGE SCALE GENOMIC DNA]</scope>
    <source>
        <strain evidence="15 16">ATCC BAA-384</strain>
    </source>
</reference>
<comment type="subcellular location">
    <subcellularLocation>
        <location evidence="1 14">Cell membrane</location>
        <topology evidence="1 14">Multi-pass membrane protein</topology>
    </subcellularLocation>
</comment>
<feature type="transmembrane region" description="Helical" evidence="14">
    <location>
        <begin position="59"/>
        <end position="79"/>
    </location>
</feature>
<evidence type="ECO:0000313" key="16">
    <source>
        <dbReference type="Proteomes" id="UP000315753"/>
    </source>
</evidence>
<comment type="activity regulation">
    <text evidence="14">Na(+) is not transported, but it plays an essential structural role and its presence is essential for fluoride channel function.</text>
</comment>
<evidence type="ECO:0000313" key="15">
    <source>
        <dbReference type="EMBL" id="TQE89048.1"/>
    </source>
</evidence>
<comment type="similarity">
    <text evidence="11 14">Belongs to the fluoride channel Fluc/FEX (TC 1.A.43) family.</text>
</comment>
<dbReference type="RefSeq" id="WP_141603185.1">
    <property type="nucleotide sequence ID" value="NZ_JARMSB010000051.1"/>
</dbReference>
<evidence type="ECO:0000256" key="13">
    <source>
        <dbReference type="ARBA" id="ARBA00049940"/>
    </source>
</evidence>
<keyword evidence="9 14" id="KW-0472">Membrane</keyword>
<evidence type="ECO:0000256" key="12">
    <source>
        <dbReference type="ARBA" id="ARBA00035585"/>
    </source>
</evidence>
<gene>
    <name evidence="14" type="primary">fluC</name>
    <name evidence="14" type="synonym">crcB</name>
    <name evidence="15" type="ORF">FKZ59_12995</name>
</gene>
<evidence type="ECO:0000256" key="14">
    <source>
        <dbReference type="HAMAP-Rule" id="MF_00454"/>
    </source>
</evidence>
<dbReference type="InterPro" id="IPR003691">
    <property type="entry name" value="FluC"/>
</dbReference>
<dbReference type="Pfam" id="PF02537">
    <property type="entry name" value="CRCB"/>
    <property type="match status" value="1"/>
</dbReference>
<feature type="binding site" evidence="14">
    <location>
        <position position="69"/>
    </location>
    <ligand>
        <name>Na(+)</name>
        <dbReference type="ChEBI" id="CHEBI:29101"/>
        <note>structural</note>
    </ligand>
</feature>
<dbReference type="Proteomes" id="UP000315753">
    <property type="component" value="Unassembled WGS sequence"/>
</dbReference>
<feature type="transmembrane region" description="Helical" evidence="14">
    <location>
        <begin position="34"/>
        <end position="53"/>
    </location>
</feature>
<dbReference type="GO" id="GO:0005886">
    <property type="term" value="C:plasma membrane"/>
    <property type="evidence" value="ECO:0007669"/>
    <property type="project" value="UniProtKB-SubCell"/>
</dbReference>
<keyword evidence="8 14" id="KW-0406">Ion transport</keyword>
<comment type="catalytic activity">
    <reaction evidence="12">
        <text>fluoride(in) = fluoride(out)</text>
        <dbReference type="Rhea" id="RHEA:76159"/>
        <dbReference type="ChEBI" id="CHEBI:17051"/>
    </reaction>
    <physiologicalReaction direction="left-to-right" evidence="12">
        <dbReference type="Rhea" id="RHEA:76160"/>
    </physiologicalReaction>
</comment>
<evidence type="ECO:0000256" key="8">
    <source>
        <dbReference type="ARBA" id="ARBA00023065"/>
    </source>
</evidence>
<dbReference type="PANTHER" id="PTHR28259">
    <property type="entry name" value="FLUORIDE EXPORT PROTEIN 1-RELATED"/>
    <property type="match status" value="1"/>
</dbReference>
<evidence type="ECO:0000256" key="3">
    <source>
        <dbReference type="ARBA" id="ARBA00022475"/>
    </source>
</evidence>
<keyword evidence="16" id="KW-1185">Reference proteome</keyword>
<evidence type="ECO:0000256" key="5">
    <source>
        <dbReference type="ARBA" id="ARBA00022723"/>
    </source>
</evidence>
<proteinExistence type="inferred from homology"/>
<feature type="transmembrane region" description="Helical" evidence="14">
    <location>
        <begin position="91"/>
        <end position="113"/>
    </location>
</feature>
<comment type="function">
    <text evidence="13 14">Fluoride-specific ion channel. Important for reducing fluoride concentration in the cell, thus reducing its toxicity.</text>
</comment>
<name>A0A540UX40_9BACL</name>
<feature type="transmembrane region" description="Helical" evidence="14">
    <location>
        <begin position="6"/>
        <end position="22"/>
    </location>
</feature>
<dbReference type="GO" id="GO:0140114">
    <property type="term" value="P:cellular detoxification of fluoride"/>
    <property type="evidence" value="ECO:0007669"/>
    <property type="project" value="UniProtKB-UniRule"/>
</dbReference>
<evidence type="ECO:0000256" key="10">
    <source>
        <dbReference type="ARBA" id="ARBA00023303"/>
    </source>
</evidence>
<keyword evidence="4 14" id="KW-0812">Transmembrane</keyword>
<comment type="caution">
    <text evidence="15">The sequence shown here is derived from an EMBL/GenBank/DDBJ whole genome shotgun (WGS) entry which is preliminary data.</text>
</comment>
<dbReference type="PANTHER" id="PTHR28259:SF16">
    <property type="entry name" value="FLUORIDE-SPECIFIC ION CHANNEL FLUC 2"/>
    <property type="match status" value="1"/>
</dbReference>
<dbReference type="GO" id="GO:0062054">
    <property type="term" value="F:fluoride channel activity"/>
    <property type="evidence" value="ECO:0007669"/>
    <property type="project" value="UniProtKB-UniRule"/>
</dbReference>
<feature type="binding site" evidence="14">
    <location>
        <position position="72"/>
    </location>
    <ligand>
        <name>Na(+)</name>
        <dbReference type="ChEBI" id="CHEBI:29101"/>
        <note>structural</note>
    </ligand>
</feature>
<keyword evidence="2 14" id="KW-0813">Transport</keyword>
<evidence type="ECO:0000256" key="2">
    <source>
        <dbReference type="ARBA" id="ARBA00022448"/>
    </source>
</evidence>
<sequence>MIIKLILVGIGGFAGAVSRFAMSKALNWQESLPIGTLTVNLLGAFLLGILTGAEGNKMMVLLFGAGFLGAFTTFSTLKLELTRLYIKNKKYFLLYTAISYIGGITLAFLGYVIGKTVEITI</sequence>
<keyword evidence="7 14" id="KW-0915">Sodium</keyword>
<accession>A0A540UX40</accession>
<keyword evidence="5 14" id="KW-0479">Metal-binding</keyword>
<organism evidence="15 16">
    <name type="scientific">Ureibacillus terrenus</name>
    <dbReference type="NCBI Taxonomy" id="118246"/>
    <lineage>
        <taxon>Bacteria</taxon>
        <taxon>Bacillati</taxon>
        <taxon>Bacillota</taxon>
        <taxon>Bacilli</taxon>
        <taxon>Bacillales</taxon>
        <taxon>Caryophanaceae</taxon>
        <taxon>Ureibacillus</taxon>
    </lineage>
</organism>